<accession>A0AAV4BVJ4</accession>
<organism evidence="2 3">
    <name type="scientific">Plakobranchus ocellatus</name>
    <dbReference type="NCBI Taxonomy" id="259542"/>
    <lineage>
        <taxon>Eukaryota</taxon>
        <taxon>Metazoa</taxon>
        <taxon>Spiralia</taxon>
        <taxon>Lophotrochozoa</taxon>
        <taxon>Mollusca</taxon>
        <taxon>Gastropoda</taxon>
        <taxon>Heterobranchia</taxon>
        <taxon>Euthyneura</taxon>
        <taxon>Panpulmonata</taxon>
        <taxon>Sacoglossa</taxon>
        <taxon>Placobranchoidea</taxon>
        <taxon>Plakobranchidae</taxon>
        <taxon>Plakobranchus</taxon>
    </lineage>
</organism>
<evidence type="ECO:0000313" key="3">
    <source>
        <dbReference type="Proteomes" id="UP000735302"/>
    </source>
</evidence>
<reference evidence="2 3" key="1">
    <citation type="journal article" date="2021" name="Elife">
        <title>Chloroplast acquisition without the gene transfer in kleptoplastic sea slugs, Plakobranchus ocellatus.</title>
        <authorList>
            <person name="Maeda T."/>
            <person name="Takahashi S."/>
            <person name="Yoshida T."/>
            <person name="Shimamura S."/>
            <person name="Takaki Y."/>
            <person name="Nagai Y."/>
            <person name="Toyoda A."/>
            <person name="Suzuki Y."/>
            <person name="Arimoto A."/>
            <person name="Ishii H."/>
            <person name="Satoh N."/>
            <person name="Nishiyama T."/>
            <person name="Hasebe M."/>
            <person name="Maruyama T."/>
            <person name="Minagawa J."/>
            <person name="Obokata J."/>
            <person name="Shigenobu S."/>
        </authorList>
    </citation>
    <scope>NUCLEOTIDE SEQUENCE [LARGE SCALE GENOMIC DNA]</scope>
</reference>
<proteinExistence type="predicted"/>
<gene>
    <name evidence="2" type="ORF">PoB_005012300</name>
</gene>
<feature type="compositionally biased region" description="Basic and acidic residues" evidence="1">
    <location>
        <begin position="1"/>
        <end position="14"/>
    </location>
</feature>
<evidence type="ECO:0000256" key="1">
    <source>
        <dbReference type="SAM" id="MobiDB-lite"/>
    </source>
</evidence>
<protein>
    <submittedName>
        <fullName evidence="2">Uncharacterized protein</fullName>
    </submittedName>
</protein>
<evidence type="ECO:0000313" key="2">
    <source>
        <dbReference type="EMBL" id="GFO23618.1"/>
    </source>
</evidence>
<sequence length="123" mass="14206">MNGKKKEKEKKLEAGESLSSDSELRVNTSQTCARFPRSREQSVKYVRWSDRYWRMPKQKPQASLDLARQPPFFQATTSGIARARMSLKRLTNEVSELDLYRFSLTSDEVSMDSYSSPSVSHSY</sequence>
<comment type="caution">
    <text evidence="2">The sequence shown here is derived from an EMBL/GenBank/DDBJ whole genome shotgun (WGS) entry which is preliminary data.</text>
</comment>
<dbReference type="EMBL" id="BLXT01005511">
    <property type="protein sequence ID" value="GFO23618.1"/>
    <property type="molecule type" value="Genomic_DNA"/>
</dbReference>
<dbReference type="Proteomes" id="UP000735302">
    <property type="component" value="Unassembled WGS sequence"/>
</dbReference>
<feature type="region of interest" description="Disordered" evidence="1">
    <location>
        <begin position="1"/>
        <end position="33"/>
    </location>
</feature>
<keyword evidence="3" id="KW-1185">Reference proteome</keyword>
<feature type="compositionally biased region" description="Polar residues" evidence="1">
    <location>
        <begin position="17"/>
        <end position="32"/>
    </location>
</feature>
<name>A0AAV4BVJ4_9GAST</name>
<dbReference type="AlphaFoldDB" id="A0AAV4BVJ4"/>